<dbReference type="EMBL" id="BJXH01000070">
    <property type="protein sequence ID" value="GEM70141.1"/>
    <property type="molecule type" value="Genomic_DNA"/>
</dbReference>
<dbReference type="InterPro" id="IPR016181">
    <property type="entry name" value="Acyl_CoA_acyltransferase"/>
</dbReference>
<proteinExistence type="predicted"/>
<accession>A0ABQ0W926</accession>
<feature type="domain" description="N-acetyltransferase" evidence="1">
    <location>
        <begin position="1"/>
        <end position="34"/>
    </location>
</feature>
<reference evidence="2 3" key="1">
    <citation type="submission" date="2019-07" db="EMBL/GenBank/DDBJ databases">
        <title>Whole genome shotgun sequence of Sphingobacterium mizutaii NBRC 14946.</title>
        <authorList>
            <person name="Hosoyama A."/>
            <person name="Uohara A."/>
            <person name="Ohji S."/>
            <person name="Ichikawa N."/>
        </authorList>
    </citation>
    <scope>NUCLEOTIDE SEQUENCE [LARGE SCALE GENOMIC DNA]</scope>
    <source>
        <strain evidence="2 3">NBRC 14946</strain>
    </source>
</reference>
<dbReference type="Pfam" id="PF13302">
    <property type="entry name" value="Acetyltransf_3"/>
    <property type="match status" value="1"/>
</dbReference>
<name>A0ABQ0W926_9SPHI</name>
<keyword evidence="3" id="KW-1185">Reference proteome</keyword>
<gene>
    <name evidence="2" type="ORF">SMI01S_37470</name>
</gene>
<dbReference type="SUPFAM" id="SSF55729">
    <property type="entry name" value="Acyl-CoA N-acyltransferases (Nat)"/>
    <property type="match status" value="1"/>
</dbReference>
<evidence type="ECO:0000313" key="3">
    <source>
        <dbReference type="Proteomes" id="UP000321676"/>
    </source>
</evidence>
<dbReference type="Gene3D" id="3.40.630.30">
    <property type="match status" value="1"/>
</dbReference>
<dbReference type="InterPro" id="IPR000182">
    <property type="entry name" value="GNAT_dom"/>
</dbReference>
<comment type="caution">
    <text evidence="2">The sequence shown here is derived from an EMBL/GenBank/DDBJ whole genome shotgun (WGS) entry which is preliminary data.</text>
</comment>
<dbReference type="Proteomes" id="UP000321676">
    <property type="component" value="Unassembled WGS sequence"/>
</dbReference>
<sequence>MKYAKEVLNLKKVYATVHPENVGSLNVLKKMGFEIGEIFDYEGSPSFFCELDLDKFNF</sequence>
<evidence type="ECO:0000313" key="2">
    <source>
        <dbReference type="EMBL" id="GEM70141.1"/>
    </source>
</evidence>
<protein>
    <recommendedName>
        <fullName evidence="1">N-acetyltransferase domain-containing protein</fullName>
    </recommendedName>
</protein>
<organism evidence="2 3">
    <name type="scientific">Sphingobacterium mizutaii NBRC 14946 = DSM 11724</name>
    <dbReference type="NCBI Taxonomy" id="1220576"/>
    <lineage>
        <taxon>Bacteria</taxon>
        <taxon>Pseudomonadati</taxon>
        <taxon>Bacteroidota</taxon>
        <taxon>Sphingobacteriia</taxon>
        <taxon>Sphingobacteriales</taxon>
        <taxon>Sphingobacteriaceae</taxon>
        <taxon>Sphingobacterium</taxon>
    </lineage>
</organism>
<evidence type="ECO:0000259" key="1">
    <source>
        <dbReference type="Pfam" id="PF13302"/>
    </source>
</evidence>